<accession>A0A918C7M6</accession>
<evidence type="ECO:0000256" key="1">
    <source>
        <dbReference type="SAM" id="MobiDB-lite"/>
    </source>
</evidence>
<feature type="domain" description="CYTH" evidence="2">
    <location>
        <begin position="5"/>
        <end position="212"/>
    </location>
</feature>
<feature type="region of interest" description="Disordered" evidence="1">
    <location>
        <begin position="199"/>
        <end position="228"/>
    </location>
</feature>
<evidence type="ECO:0000313" key="4">
    <source>
        <dbReference type="EMBL" id="GGR10610.1"/>
    </source>
</evidence>
<protein>
    <submittedName>
        <fullName evidence="4">CHAD domain-containing protein</fullName>
    </submittedName>
</protein>
<dbReference type="CDD" id="cd07374">
    <property type="entry name" value="CYTH-like_Pase"/>
    <property type="match status" value="1"/>
</dbReference>
<name>A0A918C7M6_9ACTN</name>
<gene>
    <name evidence="4" type="ORF">GCM10010251_28210</name>
</gene>
<sequence>MTQSTRETERKYEVPASGDFPSLTGLTGKGQGKAKDKGKGTSLVDAGTHDLDAVYYDTADLRLTRTSAILRRRTGGSDAGWHLKLPLADDTREEIRAPLQEEIPDSLSDLALSRTRGARLEPVVRIRSSRAVRDLVDADGALLAEVVLDQVRADSLRPEGGHASWAELEVELAADGDTALLERVDKALGKEGFARSTAPSKLTRALKETTPDAESAPDDPADVPSGSAGEQVLAYVSEQARTIVDLDPAVRRDLPDSVHRMRVACRRLRSCLRSYRSLLDREVTDPVRADLKWLGGELGAERDQEVLMERLREGMEALPRELVLGPAAARLQAWNASRSAEARERSLAALSSPRYVALLEALNRLTTHPPLRPKASRKPAKTLPQAILKEYDRLAGRVERARRKPPGAERDAALHEVRKGAKRLRYAGEAAGPALGKPARRLAKRAKAVQKALGDHHDSVVARDSLRRQAVAAHAAGEPGFTWGLLHGQEQATAAERERQFPQLWKRASKPRLRKALHS</sequence>
<feature type="compositionally biased region" description="Basic and acidic residues" evidence="1">
    <location>
        <begin position="1"/>
        <end position="13"/>
    </location>
</feature>
<dbReference type="InterPro" id="IPR033469">
    <property type="entry name" value="CYTH-like_dom_sf"/>
</dbReference>
<dbReference type="PROSITE" id="PS51707">
    <property type="entry name" value="CYTH"/>
    <property type="match status" value="1"/>
</dbReference>
<evidence type="ECO:0000313" key="5">
    <source>
        <dbReference type="Proteomes" id="UP000658320"/>
    </source>
</evidence>
<dbReference type="Pfam" id="PF05235">
    <property type="entry name" value="CHAD"/>
    <property type="match status" value="1"/>
</dbReference>
<dbReference type="EMBL" id="BMSX01000005">
    <property type="protein sequence ID" value="GGR10610.1"/>
    <property type="molecule type" value="Genomic_DNA"/>
</dbReference>
<dbReference type="Pfam" id="PF01928">
    <property type="entry name" value="CYTH"/>
    <property type="match status" value="1"/>
</dbReference>
<dbReference type="Gene3D" id="2.40.320.10">
    <property type="entry name" value="Hypothetical Protein Pfu-838710-001"/>
    <property type="match status" value="1"/>
</dbReference>
<dbReference type="Gene3D" id="1.40.20.10">
    <property type="entry name" value="CHAD domain"/>
    <property type="match status" value="1"/>
</dbReference>
<dbReference type="SMART" id="SM01118">
    <property type="entry name" value="CYTH"/>
    <property type="match status" value="1"/>
</dbReference>
<feature type="region of interest" description="Disordered" evidence="1">
    <location>
        <begin position="1"/>
        <end position="43"/>
    </location>
</feature>
<dbReference type="InterPro" id="IPR007899">
    <property type="entry name" value="CHAD_dom"/>
</dbReference>
<feature type="domain" description="CHAD" evidence="3">
    <location>
        <begin position="225"/>
        <end position="510"/>
    </location>
</feature>
<dbReference type="PANTHER" id="PTHR39339:SF1">
    <property type="entry name" value="CHAD DOMAIN-CONTAINING PROTEIN"/>
    <property type="match status" value="1"/>
</dbReference>
<dbReference type="InterPro" id="IPR038186">
    <property type="entry name" value="CHAD_dom_sf"/>
</dbReference>
<dbReference type="SMART" id="SM00880">
    <property type="entry name" value="CHAD"/>
    <property type="match status" value="1"/>
</dbReference>
<dbReference type="InterPro" id="IPR023577">
    <property type="entry name" value="CYTH_domain"/>
</dbReference>
<proteinExistence type="predicted"/>
<dbReference type="AlphaFoldDB" id="A0A918C7M6"/>
<reference evidence="4" key="1">
    <citation type="journal article" date="2014" name="Int. J. Syst. Evol. Microbiol.">
        <title>Complete genome sequence of Corynebacterium casei LMG S-19264T (=DSM 44701T), isolated from a smear-ripened cheese.</title>
        <authorList>
            <consortium name="US DOE Joint Genome Institute (JGI-PGF)"/>
            <person name="Walter F."/>
            <person name="Albersmeier A."/>
            <person name="Kalinowski J."/>
            <person name="Ruckert C."/>
        </authorList>
    </citation>
    <scope>NUCLEOTIDE SEQUENCE</scope>
    <source>
        <strain evidence="4">JCM 4346</strain>
    </source>
</reference>
<organism evidence="4 5">
    <name type="scientific">Streptomyces aurantiogriseus</name>
    <dbReference type="NCBI Taxonomy" id="66870"/>
    <lineage>
        <taxon>Bacteria</taxon>
        <taxon>Bacillati</taxon>
        <taxon>Actinomycetota</taxon>
        <taxon>Actinomycetes</taxon>
        <taxon>Kitasatosporales</taxon>
        <taxon>Streptomycetaceae</taxon>
        <taxon>Streptomyces</taxon>
    </lineage>
</organism>
<dbReference type="SUPFAM" id="SSF55154">
    <property type="entry name" value="CYTH-like phosphatases"/>
    <property type="match status" value="1"/>
</dbReference>
<dbReference type="Proteomes" id="UP000658320">
    <property type="component" value="Unassembled WGS sequence"/>
</dbReference>
<reference evidence="4" key="2">
    <citation type="submission" date="2020-09" db="EMBL/GenBank/DDBJ databases">
        <authorList>
            <person name="Sun Q."/>
            <person name="Ohkuma M."/>
        </authorList>
    </citation>
    <scope>NUCLEOTIDE SEQUENCE</scope>
    <source>
        <strain evidence="4">JCM 4346</strain>
    </source>
</reference>
<dbReference type="PANTHER" id="PTHR39339">
    <property type="entry name" value="SLR1444 PROTEIN"/>
    <property type="match status" value="1"/>
</dbReference>
<comment type="caution">
    <text evidence="4">The sequence shown here is derived from an EMBL/GenBank/DDBJ whole genome shotgun (WGS) entry which is preliminary data.</text>
</comment>
<evidence type="ECO:0000259" key="3">
    <source>
        <dbReference type="PROSITE" id="PS51708"/>
    </source>
</evidence>
<keyword evidence="5" id="KW-1185">Reference proteome</keyword>
<dbReference type="PROSITE" id="PS51708">
    <property type="entry name" value="CHAD"/>
    <property type="match status" value="1"/>
</dbReference>
<evidence type="ECO:0000259" key="2">
    <source>
        <dbReference type="PROSITE" id="PS51707"/>
    </source>
</evidence>
<dbReference type="RefSeq" id="WP_189936024.1">
    <property type="nucleotide sequence ID" value="NZ_BMSX01000005.1"/>
</dbReference>